<dbReference type="AlphaFoldDB" id="A0A4R4RRV9"/>
<dbReference type="SUPFAM" id="SSF55298">
    <property type="entry name" value="YjgF-like"/>
    <property type="match status" value="1"/>
</dbReference>
<reference evidence="2 3" key="1">
    <citation type="submission" date="2019-02" db="EMBL/GenBank/DDBJ databases">
        <title>Draft genome sequences of novel Actinobacteria.</title>
        <authorList>
            <person name="Sahin N."/>
            <person name="Ay H."/>
            <person name="Saygin H."/>
        </authorList>
    </citation>
    <scope>NUCLEOTIDE SEQUENCE [LARGE SCALE GENOMIC DNA]</scope>
    <source>
        <strain evidence="2 3">KC603</strain>
    </source>
</reference>
<keyword evidence="3" id="KW-1185">Reference proteome</keyword>
<dbReference type="OrthoDB" id="8684161at2"/>
<sequence length="171" mass="18816">MRCAVPNGPPTKTPTHPGRLTWNDAPPEGERGPTRHSEERPVIEYIEPDPDNPPPVPLSSAVRVGRLLFVSGQASTEPGKGIVADTFDGEFRRTIRNLEEILAAAGATLRDVVQVRAFLRDEASRERYNELYAQAFQPLYPARTTVGNHFSFIQVEIDCVAVLPDGEDPTA</sequence>
<dbReference type="PANTHER" id="PTHR11803">
    <property type="entry name" value="2-IMINOBUTANOATE/2-IMINOPROPANOATE DEAMINASE RIDA"/>
    <property type="match status" value="1"/>
</dbReference>
<feature type="compositionally biased region" description="Basic and acidic residues" evidence="1">
    <location>
        <begin position="28"/>
        <end position="40"/>
    </location>
</feature>
<name>A0A4R4RRV9_9ACTN</name>
<proteinExistence type="predicted"/>
<dbReference type="GO" id="GO:0005829">
    <property type="term" value="C:cytosol"/>
    <property type="evidence" value="ECO:0007669"/>
    <property type="project" value="TreeGrafter"/>
</dbReference>
<gene>
    <name evidence="2" type="ORF">E1212_07680</name>
</gene>
<dbReference type="InterPro" id="IPR035959">
    <property type="entry name" value="RutC-like_sf"/>
</dbReference>
<accession>A0A4R4RRV9</accession>
<dbReference type="Proteomes" id="UP000295621">
    <property type="component" value="Unassembled WGS sequence"/>
</dbReference>
<dbReference type="CDD" id="cd00448">
    <property type="entry name" value="YjgF_YER057c_UK114_family"/>
    <property type="match status" value="1"/>
</dbReference>
<evidence type="ECO:0000256" key="1">
    <source>
        <dbReference type="SAM" id="MobiDB-lite"/>
    </source>
</evidence>
<dbReference type="GO" id="GO:0019239">
    <property type="term" value="F:deaminase activity"/>
    <property type="evidence" value="ECO:0007669"/>
    <property type="project" value="TreeGrafter"/>
</dbReference>
<protein>
    <submittedName>
        <fullName evidence="2">RidA family protein</fullName>
    </submittedName>
</protein>
<dbReference type="InterPro" id="IPR006175">
    <property type="entry name" value="YjgF/YER057c/UK114"/>
</dbReference>
<dbReference type="PANTHER" id="PTHR11803:SF39">
    <property type="entry name" value="2-IMINOBUTANOATE_2-IMINOPROPANOATE DEAMINASE"/>
    <property type="match status" value="1"/>
</dbReference>
<dbReference type="EMBL" id="SMKL01000013">
    <property type="protein sequence ID" value="TDC52728.1"/>
    <property type="molecule type" value="Genomic_DNA"/>
</dbReference>
<dbReference type="Gene3D" id="3.30.1330.40">
    <property type="entry name" value="RutC-like"/>
    <property type="match status" value="1"/>
</dbReference>
<dbReference type="Pfam" id="PF01042">
    <property type="entry name" value="Ribonuc_L-PSP"/>
    <property type="match status" value="1"/>
</dbReference>
<comment type="caution">
    <text evidence="2">The sequence shown here is derived from an EMBL/GenBank/DDBJ whole genome shotgun (WGS) entry which is preliminary data.</text>
</comment>
<evidence type="ECO:0000313" key="3">
    <source>
        <dbReference type="Proteomes" id="UP000295621"/>
    </source>
</evidence>
<organism evidence="2 3">
    <name type="scientific">Jiangella ureilytica</name>
    <dbReference type="NCBI Taxonomy" id="2530374"/>
    <lineage>
        <taxon>Bacteria</taxon>
        <taxon>Bacillati</taxon>
        <taxon>Actinomycetota</taxon>
        <taxon>Actinomycetes</taxon>
        <taxon>Jiangellales</taxon>
        <taxon>Jiangellaceae</taxon>
        <taxon>Jiangella</taxon>
    </lineage>
</organism>
<feature type="region of interest" description="Disordered" evidence="1">
    <location>
        <begin position="1"/>
        <end position="40"/>
    </location>
</feature>
<evidence type="ECO:0000313" key="2">
    <source>
        <dbReference type="EMBL" id="TDC52728.1"/>
    </source>
</evidence>